<reference evidence="8" key="1">
    <citation type="journal article" date="2020" name="Stud. Mycol.">
        <title>101 Dothideomycetes genomes: a test case for predicting lifestyles and emergence of pathogens.</title>
        <authorList>
            <person name="Haridas S."/>
            <person name="Albert R."/>
            <person name="Binder M."/>
            <person name="Bloem J."/>
            <person name="Labutti K."/>
            <person name="Salamov A."/>
            <person name="Andreopoulos B."/>
            <person name="Baker S."/>
            <person name="Barry K."/>
            <person name="Bills G."/>
            <person name="Bluhm B."/>
            <person name="Cannon C."/>
            <person name="Castanera R."/>
            <person name="Culley D."/>
            <person name="Daum C."/>
            <person name="Ezra D."/>
            <person name="Gonzalez J."/>
            <person name="Henrissat B."/>
            <person name="Kuo A."/>
            <person name="Liang C."/>
            <person name="Lipzen A."/>
            <person name="Lutzoni F."/>
            <person name="Magnuson J."/>
            <person name="Mondo S."/>
            <person name="Nolan M."/>
            <person name="Ohm R."/>
            <person name="Pangilinan J."/>
            <person name="Park H.-J."/>
            <person name="Ramirez L."/>
            <person name="Alfaro M."/>
            <person name="Sun H."/>
            <person name="Tritt A."/>
            <person name="Yoshinaga Y."/>
            <person name="Zwiers L.-H."/>
            <person name="Turgeon B."/>
            <person name="Goodwin S."/>
            <person name="Spatafora J."/>
            <person name="Crous P."/>
            <person name="Grigoriev I."/>
        </authorList>
    </citation>
    <scope>NUCLEOTIDE SEQUENCE</scope>
    <source>
        <strain evidence="8">CBS 122681</strain>
    </source>
</reference>
<dbReference type="AlphaFoldDB" id="A0A6A6T4V9"/>
<feature type="compositionally biased region" description="Polar residues" evidence="7">
    <location>
        <begin position="298"/>
        <end position="317"/>
    </location>
</feature>
<keyword evidence="9" id="KW-1185">Reference proteome</keyword>
<dbReference type="OrthoDB" id="5086500at2759"/>
<comment type="subcellular location">
    <subcellularLocation>
        <location evidence="2">Endoplasmic reticulum</location>
    </subcellularLocation>
    <subcellularLocation>
        <location evidence="3">Membrane</location>
    </subcellularLocation>
    <subcellularLocation>
        <location evidence="1">Mitochondrion</location>
    </subcellularLocation>
</comment>
<feature type="region of interest" description="Disordered" evidence="7">
    <location>
        <begin position="260"/>
        <end position="317"/>
    </location>
</feature>
<evidence type="ECO:0000256" key="2">
    <source>
        <dbReference type="ARBA" id="ARBA00004240"/>
    </source>
</evidence>
<evidence type="ECO:0000313" key="9">
    <source>
        <dbReference type="Proteomes" id="UP000799324"/>
    </source>
</evidence>
<feature type="compositionally biased region" description="Basic and acidic residues" evidence="7">
    <location>
        <begin position="260"/>
        <end position="277"/>
    </location>
</feature>
<evidence type="ECO:0008006" key="10">
    <source>
        <dbReference type="Google" id="ProtNLM"/>
    </source>
</evidence>
<keyword evidence="5" id="KW-0496">Mitochondrion</keyword>
<keyword evidence="4" id="KW-0256">Endoplasmic reticulum</keyword>
<evidence type="ECO:0000256" key="4">
    <source>
        <dbReference type="ARBA" id="ARBA00022824"/>
    </source>
</evidence>
<dbReference type="Proteomes" id="UP000799324">
    <property type="component" value="Unassembled WGS sequence"/>
</dbReference>
<evidence type="ECO:0000256" key="6">
    <source>
        <dbReference type="ARBA" id="ARBA00023136"/>
    </source>
</evidence>
<evidence type="ECO:0000256" key="1">
    <source>
        <dbReference type="ARBA" id="ARBA00004173"/>
    </source>
</evidence>
<evidence type="ECO:0000256" key="7">
    <source>
        <dbReference type="SAM" id="MobiDB-lite"/>
    </source>
</evidence>
<evidence type="ECO:0000256" key="3">
    <source>
        <dbReference type="ARBA" id="ARBA00004370"/>
    </source>
</evidence>
<dbReference type="GO" id="GO:0016020">
    <property type="term" value="C:membrane"/>
    <property type="evidence" value="ECO:0007669"/>
    <property type="project" value="UniProtKB-SubCell"/>
</dbReference>
<protein>
    <recommendedName>
        <fullName evidence="10">DUF676 domain-containing protein</fullName>
    </recommendedName>
</protein>
<dbReference type="SUPFAM" id="SSF53474">
    <property type="entry name" value="alpha/beta-Hydrolases"/>
    <property type="match status" value="1"/>
</dbReference>
<organism evidence="8 9">
    <name type="scientific">Lophiostoma macrostomum CBS 122681</name>
    <dbReference type="NCBI Taxonomy" id="1314788"/>
    <lineage>
        <taxon>Eukaryota</taxon>
        <taxon>Fungi</taxon>
        <taxon>Dikarya</taxon>
        <taxon>Ascomycota</taxon>
        <taxon>Pezizomycotina</taxon>
        <taxon>Dothideomycetes</taxon>
        <taxon>Pleosporomycetidae</taxon>
        <taxon>Pleosporales</taxon>
        <taxon>Lophiostomataceae</taxon>
        <taxon>Lophiostoma</taxon>
    </lineage>
</organism>
<dbReference type="InterPro" id="IPR052374">
    <property type="entry name" value="SERAC1"/>
</dbReference>
<keyword evidence="6" id="KW-0472">Membrane</keyword>
<evidence type="ECO:0000313" key="8">
    <source>
        <dbReference type="EMBL" id="KAF2654337.1"/>
    </source>
</evidence>
<accession>A0A6A6T4V9</accession>
<dbReference type="GO" id="GO:0005739">
    <property type="term" value="C:mitochondrion"/>
    <property type="evidence" value="ECO:0007669"/>
    <property type="project" value="UniProtKB-SubCell"/>
</dbReference>
<dbReference type="EMBL" id="MU004366">
    <property type="protein sequence ID" value="KAF2654337.1"/>
    <property type="molecule type" value="Genomic_DNA"/>
</dbReference>
<sequence>MPPPLLDDRDYGPLLLTDENAPGVEVDIIFLHGLHGHRKDTWTYKDPDGTECFWPQDLLPKDLPNARIYSYGYDADVIKFFDGVAVVNLDQYAQTLCIQLSNIQQSIEKASAPELKAIFDDTAGLLFLGTPHAGSEHADFGSFFATLLKLFRRDVNTSPVKDLRVHNPNLQEAERRFTQLLAKRKELGDAIDVRCFCEGKAMNAITGFVVPTFSAIPPYYSDCMTMMRANHVEMTKFSGPDDSHYKDVLATLKKMIAAAKEHKSRDRNENAATKEAEPTQVHSVKHVGNNDRGASALYGSQTYSGDGNHIGNNNTFG</sequence>
<proteinExistence type="predicted"/>
<name>A0A6A6T4V9_9PLEO</name>
<evidence type="ECO:0000256" key="5">
    <source>
        <dbReference type="ARBA" id="ARBA00023128"/>
    </source>
</evidence>
<dbReference type="PANTHER" id="PTHR48182:SF2">
    <property type="entry name" value="PROTEIN SERAC1"/>
    <property type="match status" value="1"/>
</dbReference>
<dbReference type="PANTHER" id="PTHR48182">
    <property type="entry name" value="PROTEIN SERAC1"/>
    <property type="match status" value="1"/>
</dbReference>
<dbReference type="GO" id="GO:0005783">
    <property type="term" value="C:endoplasmic reticulum"/>
    <property type="evidence" value="ECO:0007669"/>
    <property type="project" value="UniProtKB-SubCell"/>
</dbReference>
<gene>
    <name evidence="8" type="ORF">K491DRAFT_679804</name>
</gene>
<dbReference type="InterPro" id="IPR029058">
    <property type="entry name" value="AB_hydrolase_fold"/>
</dbReference>